<dbReference type="Pfam" id="PF24032">
    <property type="entry name" value="YQBQ"/>
    <property type="match status" value="1"/>
</dbReference>
<protein>
    <submittedName>
        <fullName evidence="2">Phage portal protein</fullName>
    </submittedName>
</protein>
<reference evidence="2 3" key="1">
    <citation type="journal article" date="2023" name="Genome Announc.">
        <title>Pan-Genome Analyses of the Genus Cohnella and Proposal of the Novel Species Cohnella silvisoli sp. nov., Isolated from Forest Soil.</title>
        <authorList>
            <person name="Wang C."/>
            <person name="Mao L."/>
            <person name="Bao G."/>
            <person name="Zhu H."/>
        </authorList>
    </citation>
    <scope>NUCLEOTIDE SEQUENCE [LARGE SCALE GENOMIC DNA]</scope>
    <source>
        <strain evidence="2 3">NL03-T5-1</strain>
    </source>
</reference>
<comment type="caution">
    <text evidence="2">The sequence shown here is derived from an EMBL/GenBank/DDBJ whole genome shotgun (WGS) entry which is preliminary data.</text>
</comment>
<sequence length="354" mass="39479">MSYDVVLRNTFYLRDLIESISLEDSLDEISYRATIRLVMTDDLPDIEPGQEIRISGIPYDGTSMAPLLNPGVVWDCEAADRGRQHLNITVYDRTIYLAKSEDERLMAAGQTAGQRLKMYAKDWDIRLGSVPDTGIALSRDVKRTQSIFSMIKADLKETVDKGGNMYRPRMTTSGLSLIQVGSNKTIWDLESIEELTRRRTLEGTVTQVKVLGTEKKASKASQQVDTSGMTLQEIARKYAGTVDGSGKLKSPELPSPILAVEKGETLKYGTLQKVIQDSKIKNADQARKAARKELSGIQETYSVAGPDINTIRAGDAVRLNGVKLIVTRVRHDLGYPGRMDLDLAREDKVRRDFY</sequence>
<gene>
    <name evidence="2" type="ORF">QJS35_28910</name>
</gene>
<evidence type="ECO:0000313" key="2">
    <source>
        <dbReference type="EMBL" id="MEQ4486399.1"/>
    </source>
</evidence>
<dbReference type="RefSeq" id="WP_232189488.1">
    <property type="nucleotide sequence ID" value="NZ_JAIOAP010000020.1"/>
</dbReference>
<keyword evidence="3" id="KW-1185">Reference proteome</keyword>
<evidence type="ECO:0000259" key="1">
    <source>
        <dbReference type="Pfam" id="PF24032"/>
    </source>
</evidence>
<feature type="domain" description="YqbQ/XkdQ" evidence="1">
    <location>
        <begin position="38"/>
        <end position="220"/>
    </location>
</feature>
<proteinExistence type="predicted"/>
<dbReference type="InterPro" id="IPR056937">
    <property type="entry name" value="YqbQ/XkdQ"/>
</dbReference>
<organism evidence="2 3">
    <name type="scientific">Cohnella silvisoli</name>
    <dbReference type="NCBI Taxonomy" id="2873699"/>
    <lineage>
        <taxon>Bacteria</taxon>
        <taxon>Bacillati</taxon>
        <taxon>Bacillota</taxon>
        <taxon>Bacilli</taxon>
        <taxon>Bacillales</taxon>
        <taxon>Paenibacillaceae</taxon>
        <taxon>Cohnella</taxon>
    </lineage>
</organism>
<name>A0ABV1L258_9BACL</name>
<evidence type="ECO:0000313" key="3">
    <source>
        <dbReference type="Proteomes" id="UP001493487"/>
    </source>
</evidence>
<accession>A0ABV1L258</accession>
<dbReference type="Proteomes" id="UP001493487">
    <property type="component" value="Unassembled WGS sequence"/>
</dbReference>
<dbReference type="EMBL" id="JASKHM010000021">
    <property type="protein sequence ID" value="MEQ4486399.1"/>
    <property type="molecule type" value="Genomic_DNA"/>
</dbReference>